<protein>
    <submittedName>
        <fullName evidence="1">Ig-like domain-containing protein</fullName>
    </submittedName>
</protein>
<dbReference type="EMBL" id="JASNRB020000014">
    <property type="protein sequence ID" value="MFJ1470297.1"/>
    <property type="molecule type" value="Genomic_DNA"/>
</dbReference>
<comment type="caution">
    <text evidence="1">The sequence shown here is derived from an EMBL/GenBank/DDBJ whole genome shotgun (WGS) entry which is preliminary data.</text>
</comment>
<proteinExistence type="predicted"/>
<name>A0ACC7MDY5_9BURK</name>
<gene>
    <name evidence="1" type="ORF">QPK29_021495</name>
</gene>
<evidence type="ECO:0000313" key="1">
    <source>
        <dbReference type="EMBL" id="MFJ1470297.1"/>
    </source>
</evidence>
<organism evidence="1 2">
    <name type="scientific">Massilia orientalis</name>
    <dbReference type="NCBI Taxonomy" id="3050128"/>
    <lineage>
        <taxon>Bacteria</taxon>
        <taxon>Pseudomonadati</taxon>
        <taxon>Pseudomonadota</taxon>
        <taxon>Betaproteobacteria</taxon>
        <taxon>Burkholderiales</taxon>
        <taxon>Oxalobacteraceae</taxon>
        <taxon>Telluria group</taxon>
        <taxon>Massilia</taxon>
    </lineage>
</organism>
<evidence type="ECO:0000313" key="2">
    <source>
        <dbReference type="Proteomes" id="UP001168096"/>
    </source>
</evidence>
<feature type="non-terminal residue" evidence="1">
    <location>
        <position position="1208"/>
    </location>
</feature>
<reference evidence="1" key="1">
    <citation type="submission" date="2024-11" db="EMBL/GenBank/DDBJ databases">
        <title>Description of Massilia orientalis sp. nov., isolated from rhizosphere soil of Ageratina adenophora.</title>
        <authorList>
            <person name="Wang Y."/>
        </authorList>
    </citation>
    <scope>NUCLEOTIDE SEQUENCE</scope>
    <source>
        <strain evidence="1">YIM B02787</strain>
    </source>
</reference>
<dbReference type="Proteomes" id="UP001168096">
    <property type="component" value="Unassembled WGS sequence"/>
</dbReference>
<accession>A0ACC7MDY5</accession>
<sequence length="1208" mass="119656">MNTQYFDGNAGDDLIMSTTARTEIVFIEDNVTDYQALAQEIGNGREVVILDSTQDGVQQIAATLAGRSGIDALHIISHGSAGSANLGALTLDAASVGDHQADLNAIGQSMAKGGDILLYGCDTGAGSHGRTFVEELAIATGADVAASNDVTGANALGGNWQLEVSRGHIETASLAATHYDQALGVNSTLVDFQTGGFTTDGIMHDVLYQLPTNTAYQLKVHSTSGAYPVSESNGNLAIEGIFYQDHPLEVSFAGGENFSLSSIALGVHYEGMGYIPGGYGHYGSYGGGLPQPTTVIITGEDANGQVVETQTVVLVANSTGSYDAQFQTINFSGMTDIKVLKIDEGAGTQYTSWIYVDNLNITSIHAQDTTPPTTTNASVAFSADTGASSTDLITQTAAQSISGTLSANLASDEHVEVSLDNGAHWTTASATVGTNTWSLSATLTGSNTLKVRVVDSVGNAGTADSHAYTLDTAAPAASSTPVLDAASDTGSSHSDGITAATTPTFTGTAEAGATVDLYEGSTLLGSAVATGGTWSIASSTLGAGQHTVSTIVTDAAGNASGASGGLTFTIDLTAPTTTVGGIAFSADHGTSGTDFITDTAAQTISGTLSAALQTGEQVQVSLDNGASWTAAQVNGTAWSLAATLAGSGTLQARVVDAVDNAGPVASQAYVLDTAAPTVTITSDVAALKAGETATVTFTFSEDPGASFTWDGTQGDVVVSGGTLSAISGSGLVRTATFTPDANTDGGTASITIGAGSYADTAGNTGGAGTAPSLHFDTLAPAVPLAHLSPLSDSGAIPVDGVTTVVTPTFDGFAEAGSTITLYDTDGTTVLGSTVATNGIWSITTSTLSEGAHTITARASDAAGNESAASIGTHVTIDTTAPDAPSTPTPGATTTSDTTPTFTGTAAAGTAVDLFDTDGTTVLGSAVADGNGAWSITATTMGEGTHTVTAKATDLAGNTSAASPAQGVTIDTTAPAASPAPVLDAASDTGSSHSDGITAATTPTFTGTAEAGATVDLYEGSTLLGSAVATGGTWSITSSTLGAGQHTVSTIVTDAAGNASGASGGLTFTVDLTAPTTTVGGIAFSADHGASNTDFITNVAAQTISGTLSAALQTGEQVEVSLDNGASWTAAQVDGTAWSLAATLAGSGTLQARVVDAVDNAGPVASQAYVLDTAAPTVTITSDAAALKAGETATVTFTFSEDPGASFTW</sequence>
<keyword evidence="2" id="KW-1185">Reference proteome</keyword>